<reference evidence="2" key="1">
    <citation type="submission" date="2021-02" db="EMBL/GenBank/DDBJ databases">
        <authorList>
            <person name="Nowell W R."/>
        </authorList>
    </citation>
    <scope>NUCLEOTIDE SEQUENCE</scope>
</reference>
<dbReference type="AlphaFoldDB" id="A0A8S2WRA0"/>
<proteinExistence type="predicted"/>
<accession>A0A8S2WRA0</accession>
<gene>
    <name evidence="1" type="ORF">BYL167_LOCUS29431</name>
    <name evidence="3" type="ORF">GIL414_LOCUS33628</name>
    <name evidence="2" type="ORF">SMN809_LOCUS32995</name>
</gene>
<comment type="caution">
    <text evidence="2">The sequence shown here is derived from an EMBL/GenBank/DDBJ whole genome shotgun (WGS) entry which is preliminary data.</text>
</comment>
<feature type="non-terminal residue" evidence="2">
    <location>
        <position position="79"/>
    </location>
</feature>
<dbReference type="Proteomes" id="UP000681967">
    <property type="component" value="Unassembled WGS sequence"/>
</dbReference>
<dbReference type="Proteomes" id="UP000681720">
    <property type="component" value="Unassembled WGS sequence"/>
</dbReference>
<evidence type="ECO:0000313" key="2">
    <source>
        <dbReference type="EMBL" id="CAF4457219.1"/>
    </source>
</evidence>
<organism evidence="2 4">
    <name type="scientific">Rotaria magnacalcarata</name>
    <dbReference type="NCBI Taxonomy" id="392030"/>
    <lineage>
        <taxon>Eukaryota</taxon>
        <taxon>Metazoa</taxon>
        <taxon>Spiralia</taxon>
        <taxon>Gnathifera</taxon>
        <taxon>Rotifera</taxon>
        <taxon>Eurotatoria</taxon>
        <taxon>Bdelloidea</taxon>
        <taxon>Philodinida</taxon>
        <taxon>Philodinidae</taxon>
        <taxon>Rotaria</taxon>
    </lineage>
</organism>
<evidence type="ECO:0000313" key="3">
    <source>
        <dbReference type="EMBL" id="CAF4477090.1"/>
    </source>
</evidence>
<protein>
    <submittedName>
        <fullName evidence="2">Uncharacterized protein</fullName>
    </submittedName>
</protein>
<dbReference type="EMBL" id="CAJOBJ010075141">
    <property type="protein sequence ID" value="CAF4477090.1"/>
    <property type="molecule type" value="Genomic_DNA"/>
</dbReference>
<sequence>MFGFLLKIKFIWHFSRQQYFLAWQLSELSSKISVLKQESLDEYEKADSDNGKERLPESTVLNIFSKLEGQQVPISTVDN</sequence>
<dbReference type="EMBL" id="CAJOBH010044944">
    <property type="protein sequence ID" value="CAF4349177.1"/>
    <property type="molecule type" value="Genomic_DNA"/>
</dbReference>
<evidence type="ECO:0000313" key="1">
    <source>
        <dbReference type="EMBL" id="CAF4349177.1"/>
    </source>
</evidence>
<dbReference type="EMBL" id="CAJOBI010070816">
    <property type="protein sequence ID" value="CAF4457219.1"/>
    <property type="molecule type" value="Genomic_DNA"/>
</dbReference>
<dbReference type="Proteomes" id="UP000676336">
    <property type="component" value="Unassembled WGS sequence"/>
</dbReference>
<name>A0A8S2WRA0_9BILA</name>
<evidence type="ECO:0000313" key="4">
    <source>
        <dbReference type="Proteomes" id="UP000676336"/>
    </source>
</evidence>